<evidence type="ECO:0000256" key="11">
    <source>
        <dbReference type="ARBA" id="ARBA00038053"/>
    </source>
</evidence>
<dbReference type="GO" id="GO:0051301">
    <property type="term" value="P:cell division"/>
    <property type="evidence" value="ECO:0007669"/>
    <property type="project" value="UniProtKB-KW"/>
</dbReference>
<evidence type="ECO:0000256" key="9">
    <source>
        <dbReference type="ARBA" id="ARBA00032370"/>
    </source>
</evidence>
<feature type="transmembrane region" description="Helical" evidence="18">
    <location>
        <begin position="216"/>
        <end position="235"/>
    </location>
</feature>
<evidence type="ECO:0000256" key="1">
    <source>
        <dbReference type="ARBA" id="ARBA00004141"/>
    </source>
</evidence>
<evidence type="ECO:0000256" key="12">
    <source>
        <dbReference type="ARBA" id="ARBA00041185"/>
    </source>
</evidence>
<accession>A0A068VTM1</accession>
<name>A0A068VTM1_PROFF</name>
<evidence type="ECO:0000256" key="7">
    <source>
        <dbReference type="ARBA" id="ARBA00022989"/>
    </source>
</evidence>
<dbReference type="PATRIC" id="fig|66712.6.peg.1499"/>
<keyword evidence="4 18" id="KW-0812">Transmembrane</keyword>
<feature type="region of interest" description="Disordered" evidence="17">
    <location>
        <begin position="1"/>
        <end position="21"/>
    </location>
</feature>
<feature type="transmembrane region" description="Helical" evidence="18">
    <location>
        <begin position="367"/>
        <end position="389"/>
    </location>
</feature>
<keyword evidence="5" id="KW-0133">Cell shape</keyword>
<dbReference type="GO" id="GO:0015648">
    <property type="term" value="F:lipid-linked peptidoglycan transporter activity"/>
    <property type="evidence" value="ECO:0007669"/>
    <property type="project" value="TreeGrafter"/>
</dbReference>
<keyword evidence="2" id="KW-0328">Glycosyltransferase</keyword>
<evidence type="ECO:0000256" key="18">
    <source>
        <dbReference type="SAM" id="Phobius"/>
    </source>
</evidence>
<dbReference type="AlphaFoldDB" id="A0A068VTM1"/>
<dbReference type="GO" id="GO:0008360">
    <property type="term" value="P:regulation of cell shape"/>
    <property type="evidence" value="ECO:0007669"/>
    <property type="project" value="UniProtKB-KW"/>
</dbReference>
<feature type="transmembrane region" description="Helical" evidence="18">
    <location>
        <begin position="68"/>
        <end position="89"/>
    </location>
</feature>
<keyword evidence="19" id="KW-0131">Cell cycle</keyword>
<keyword evidence="7 18" id="KW-1133">Transmembrane helix</keyword>
<feature type="transmembrane region" description="Helical" evidence="18">
    <location>
        <begin position="98"/>
        <end position="119"/>
    </location>
</feature>
<feature type="transmembrane region" description="Helical" evidence="18">
    <location>
        <begin position="177"/>
        <end position="210"/>
    </location>
</feature>
<evidence type="ECO:0000256" key="3">
    <source>
        <dbReference type="ARBA" id="ARBA00022679"/>
    </source>
</evidence>
<protein>
    <recommendedName>
        <fullName evidence="12">Probable peptidoglycan glycosyltransferase FtsW</fullName>
        <ecNumber evidence="14">2.4.99.28</ecNumber>
    </recommendedName>
    <alternativeName>
        <fullName evidence="13">Cell division protein FtsW</fullName>
    </alternativeName>
    <alternativeName>
        <fullName evidence="10">Cell wall polymerase</fullName>
    </alternativeName>
    <alternativeName>
        <fullName evidence="9">Peptidoglycan polymerase</fullName>
    </alternativeName>
</protein>
<organism evidence="19">
    <name type="scientific">Propionibacterium freudenreichii subsp. freudenreichii</name>
    <dbReference type="NCBI Taxonomy" id="66712"/>
    <lineage>
        <taxon>Bacteria</taxon>
        <taxon>Bacillati</taxon>
        <taxon>Actinomycetota</taxon>
        <taxon>Actinomycetes</taxon>
        <taxon>Propionibacteriales</taxon>
        <taxon>Propionibacteriaceae</taxon>
        <taxon>Propionibacterium</taxon>
    </lineage>
</organism>
<feature type="transmembrane region" description="Helical" evidence="18">
    <location>
        <begin position="331"/>
        <end position="355"/>
    </location>
</feature>
<comment type="subcellular location">
    <subcellularLocation>
        <location evidence="1">Membrane</location>
        <topology evidence="1">Multi-pass membrane protein</topology>
    </subcellularLocation>
</comment>
<comment type="function">
    <text evidence="16">Peptidoglycan polymerase that is essential for cell division.</text>
</comment>
<dbReference type="KEGG" id="pfre:RM25_1470"/>
<sequence>MSTATDDRATRDPDTSGGGASSLSRAFAHPLADYYLLLTCSGLLLALGVIMVLSSSSAYAAANMNDSYYFFTRQVAFLIAGVLACGWLARRSEDFFKLFGWVVLIGSMAAQLLVLLTPLGTPPSGISSKGNRNWLYLGPLSMQPAEFAKLGLIVWAAAILATRGTTIREPKRLFVPYLVGFGVVLGMVLAGGDLGTAVIIVAIMIAMLWFVGAPGWTLAGIIGVAGLGALGMVVTSANRMARVKAFLSGSGASSEQPLHSIYALATGGWWGVGLGRSRMKWGGLYDGVLNDYVFAVLGEEMGLIGTLTLIVLFLVFGIAGVRIALRSKGTFWRLAAAGITAWFLVQACANIAVAMKLLPVMGVPLPFISYGGSSLLANLMGVGVLLAAARNEPDAKVALNTQRPPAAEPVRVTSVVDRKGR</sequence>
<reference evidence="19" key="1">
    <citation type="submission" date="2014-08" db="EMBL/GenBank/DDBJ databases">
        <authorList>
            <person name="Falentin Helene"/>
        </authorList>
    </citation>
    <scope>NUCLEOTIDE SEQUENCE</scope>
</reference>
<evidence type="ECO:0000256" key="8">
    <source>
        <dbReference type="ARBA" id="ARBA00023136"/>
    </source>
</evidence>
<evidence type="ECO:0000256" key="2">
    <source>
        <dbReference type="ARBA" id="ARBA00022676"/>
    </source>
</evidence>
<comment type="catalytic activity">
    <reaction evidence="15">
        <text>[GlcNAc-(1-&gt;4)-Mur2Ac(oyl-L-Ala-gamma-D-Glu-L-Lys-D-Ala-D-Ala)](n)-di-trans,octa-cis-undecaprenyl diphosphate + beta-D-GlcNAc-(1-&gt;4)-Mur2Ac(oyl-L-Ala-gamma-D-Glu-L-Lys-D-Ala-D-Ala)-di-trans,octa-cis-undecaprenyl diphosphate = [GlcNAc-(1-&gt;4)-Mur2Ac(oyl-L-Ala-gamma-D-Glu-L-Lys-D-Ala-D-Ala)](n+1)-di-trans,octa-cis-undecaprenyl diphosphate + di-trans,octa-cis-undecaprenyl diphosphate + H(+)</text>
        <dbReference type="Rhea" id="RHEA:23708"/>
        <dbReference type="Rhea" id="RHEA-COMP:9602"/>
        <dbReference type="Rhea" id="RHEA-COMP:9603"/>
        <dbReference type="ChEBI" id="CHEBI:15378"/>
        <dbReference type="ChEBI" id="CHEBI:58405"/>
        <dbReference type="ChEBI" id="CHEBI:60033"/>
        <dbReference type="ChEBI" id="CHEBI:78435"/>
        <dbReference type="EC" id="2.4.99.28"/>
    </reaction>
</comment>
<feature type="compositionally biased region" description="Basic and acidic residues" evidence="17">
    <location>
        <begin position="1"/>
        <end position="14"/>
    </location>
</feature>
<dbReference type="GO" id="GO:0005886">
    <property type="term" value="C:plasma membrane"/>
    <property type="evidence" value="ECO:0007669"/>
    <property type="project" value="TreeGrafter"/>
</dbReference>
<dbReference type="GO" id="GO:0009252">
    <property type="term" value="P:peptidoglycan biosynthetic process"/>
    <property type="evidence" value="ECO:0007669"/>
    <property type="project" value="UniProtKB-KW"/>
</dbReference>
<dbReference type="EC" id="2.4.99.28" evidence="14"/>
<feature type="transmembrane region" description="Helical" evidence="18">
    <location>
        <begin position="256"/>
        <end position="272"/>
    </location>
</feature>
<evidence type="ECO:0000256" key="13">
    <source>
        <dbReference type="ARBA" id="ARBA00041418"/>
    </source>
</evidence>
<keyword evidence="6" id="KW-0573">Peptidoglycan synthesis</keyword>
<proteinExistence type="inferred from homology"/>
<dbReference type="GO" id="GO:0008955">
    <property type="term" value="F:peptidoglycan glycosyltransferase activity"/>
    <property type="evidence" value="ECO:0007669"/>
    <property type="project" value="UniProtKB-EC"/>
</dbReference>
<evidence type="ECO:0000256" key="10">
    <source>
        <dbReference type="ARBA" id="ARBA00033270"/>
    </source>
</evidence>
<evidence type="ECO:0000256" key="17">
    <source>
        <dbReference type="SAM" id="MobiDB-lite"/>
    </source>
</evidence>
<keyword evidence="3" id="KW-0808">Transferase</keyword>
<comment type="similarity">
    <text evidence="11">Belongs to the SEDS family. FtsW subfamily.</text>
</comment>
<keyword evidence="19" id="KW-0132">Cell division</keyword>
<evidence type="ECO:0000256" key="16">
    <source>
        <dbReference type="ARBA" id="ARBA00049966"/>
    </source>
</evidence>
<evidence type="ECO:0000256" key="15">
    <source>
        <dbReference type="ARBA" id="ARBA00049902"/>
    </source>
</evidence>
<dbReference type="PANTHER" id="PTHR30474:SF2">
    <property type="entry name" value="PEPTIDOGLYCAN GLYCOSYLTRANSFERASE FTSW-RELATED"/>
    <property type="match status" value="1"/>
</dbReference>
<dbReference type="InterPro" id="IPR001182">
    <property type="entry name" value="FtsW/RodA"/>
</dbReference>
<dbReference type="Pfam" id="PF01098">
    <property type="entry name" value="FTSW_RODA_SPOVE"/>
    <property type="match status" value="1"/>
</dbReference>
<dbReference type="EMBL" id="LM676436">
    <property type="protein sequence ID" value="CEP27475.1"/>
    <property type="molecule type" value="Genomic_DNA"/>
</dbReference>
<feature type="transmembrane region" description="Helical" evidence="18">
    <location>
        <begin position="147"/>
        <end position="165"/>
    </location>
</feature>
<gene>
    <name evidence="19" type="primary">ftsW1</name>
    <name evidence="19" type="ORF">PFCIRM138_01785</name>
</gene>
<evidence type="ECO:0000256" key="5">
    <source>
        <dbReference type="ARBA" id="ARBA00022960"/>
    </source>
</evidence>
<evidence type="ECO:0000256" key="4">
    <source>
        <dbReference type="ARBA" id="ARBA00022692"/>
    </source>
</evidence>
<dbReference type="PANTHER" id="PTHR30474">
    <property type="entry name" value="CELL CYCLE PROTEIN"/>
    <property type="match status" value="1"/>
</dbReference>
<dbReference type="RefSeq" id="WP_013161416.1">
    <property type="nucleotide sequence ID" value="NZ_CP010341.1"/>
</dbReference>
<evidence type="ECO:0000256" key="14">
    <source>
        <dbReference type="ARBA" id="ARBA00044770"/>
    </source>
</evidence>
<evidence type="ECO:0000256" key="6">
    <source>
        <dbReference type="ARBA" id="ARBA00022984"/>
    </source>
</evidence>
<evidence type="ECO:0000313" key="19">
    <source>
        <dbReference type="EMBL" id="CEP27475.1"/>
    </source>
</evidence>
<dbReference type="GO" id="GO:0032153">
    <property type="term" value="C:cell division site"/>
    <property type="evidence" value="ECO:0007669"/>
    <property type="project" value="TreeGrafter"/>
</dbReference>
<feature type="transmembrane region" description="Helical" evidence="18">
    <location>
        <begin position="34"/>
        <end position="62"/>
    </location>
</feature>
<feature type="transmembrane region" description="Helical" evidence="18">
    <location>
        <begin position="292"/>
        <end position="319"/>
    </location>
</feature>
<keyword evidence="8 18" id="KW-0472">Membrane</keyword>